<dbReference type="Proteomes" id="UP000812287">
    <property type="component" value="Unassembled WGS sequence"/>
</dbReference>
<reference evidence="2" key="1">
    <citation type="submission" date="2020-11" db="EMBL/GenBank/DDBJ databases">
        <title>Adaptations for nitrogen fixation in a non-lichenized fungal sporocarp promotes dispersal by wood-feeding termites.</title>
        <authorList>
            <consortium name="DOE Joint Genome Institute"/>
            <person name="Koch R.A."/>
            <person name="Yoon G."/>
            <person name="Arayal U."/>
            <person name="Lail K."/>
            <person name="Amirebrahimi M."/>
            <person name="Labutti K."/>
            <person name="Lipzen A."/>
            <person name="Riley R."/>
            <person name="Barry K."/>
            <person name="Henrissat B."/>
            <person name="Grigoriev I.V."/>
            <person name="Herr J.R."/>
            <person name="Aime M.C."/>
        </authorList>
    </citation>
    <scope>NUCLEOTIDE SEQUENCE</scope>
    <source>
        <strain evidence="2">MCA 3950</strain>
    </source>
</reference>
<proteinExistence type="predicted"/>
<comment type="caution">
    <text evidence="2">The sequence shown here is derived from an EMBL/GenBank/DDBJ whole genome shotgun (WGS) entry which is preliminary data.</text>
</comment>
<feature type="region of interest" description="Disordered" evidence="1">
    <location>
        <begin position="1"/>
        <end position="22"/>
    </location>
</feature>
<dbReference type="GeneID" id="66102668"/>
<organism evidence="2 3">
    <name type="scientific">Guyanagaster necrorhizus</name>
    <dbReference type="NCBI Taxonomy" id="856835"/>
    <lineage>
        <taxon>Eukaryota</taxon>
        <taxon>Fungi</taxon>
        <taxon>Dikarya</taxon>
        <taxon>Basidiomycota</taxon>
        <taxon>Agaricomycotina</taxon>
        <taxon>Agaricomycetes</taxon>
        <taxon>Agaricomycetidae</taxon>
        <taxon>Agaricales</taxon>
        <taxon>Marasmiineae</taxon>
        <taxon>Physalacriaceae</taxon>
        <taxon>Guyanagaster</taxon>
    </lineage>
</organism>
<dbReference type="AlphaFoldDB" id="A0A9P8AXV7"/>
<dbReference type="RefSeq" id="XP_043045694.1">
    <property type="nucleotide sequence ID" value="XM_043180372.1"/>
</dbReference>
<evidence type="ECO:0000256" key="1">
    <source>
        <dbReference type="SAM" id="MobiDB-lite"/>
    </source>
</evidence>
<evidence type="ECO:0000313" key="2">
    <source>
        <dbReference type="EMBL" id="KAG7452194.1"/>
    </source>
</evidence>
<name>A0A9P8AXV7_9AGAR</name>
<protein>
    <submittedName>
        <fullName evidence="2">Uncharacterized protein</fullName>
    </submittedName>
</protein>
<sequence>MAPRTAVYAKRNGTSQRDSARDIAPREVQAGNHQLENSPRKPQAEHLVMILHQPHPLGSVCDAVLVVSAVINLCDSSIHLILHIRLILITGIYFGDILGLRLTHRAQRPASKADPGTWSISSFAKELRAVCRAILSGRLAWVLEKPQDPSGKVRRTVKSHPGRTPYFAHTLDRVFDMRVLRSWRWEKRVPIAEVSI</sequence>
<evidence type="ECO:0000313" key="3">
    <source>
        <dbReference type="Proteomes" id="UP000812287"/>
    </source>
</evidence>
<gene>
    <name evidence="2" type="ORF">BT62DRAFT_288350</name>
</gene>
<keyword evidence="3" id="KW-1185">Reference proteome</keyword>
<accession>A0A9P8AXV7</accession>
<dbReference type="EMBL" id="MU250524">
    <property type="protein sequence ID" value="KAG7452194.1"/>
    <property type="molecule type" value="Genomic_DNA"/>
</dbReference>